<comment type="subcellular location">
    <subcellularLocation>
        <location evidence="1">Cell outer membrane</location>
    </subcellularLocation>
</comment>
<reference evidence="8 9" key="1">
    <citation type="submission" date="2016-10" db="EMBL/GenBank/DDBJ databases">
        <authorList>
            <person name="de Groot N.N."/>
        </authorList>
    </citation>
    <scope>NUCLEOTIDE SEQUENCE [LARGE SCALE GENOMIC DNA]</scope>
    <source>
        <strain evidence="8 9">RK1</strain>
    </source>
</reference>
<sequence>MKTHIIYLVSVLAILQGCTASLEVAPRGYLTSGTFYQNETDAKAALIGAYSILQEVYRNEHILTPNEICTDNAVPFLTGGPDRVAIWRYSHNTSNLYPGQIWSSAYEGIQYSNVLIDRLPGVSMNEQQKHVFTAEAKFLRALHYFNLVRFFGDVPLVKNETTNLDDVEIPRSPVADVYQFIEEDLLEAAAALPVNHADNDKGRATAAAATALLAKVYLTRAGNTPSSPYWAQAAAKAKEVIDLNRYDLWEDYADVFALANRGGKESIFEVQFITDIKGNGFTTGYAPRGAPIVPNNGYGIFRVTKSLFDSYAANDKRKAVTFLTSYVHPGTGQTVHLSVDDPDPTVAVSFWKLADPTVRVGLNGGTSWPYLRYAELLLIYAEALNEANNGPTTEAYQALNRVRKRAGLAELSGLDKEAFNAAIMLERRLELCFEGHRWFDLVRRDQLIEAVKAENSFDRNAPITEHHKRFPLPFREIEANKKLEQNAGY</sequence>
<dbReference type="PROSITE" id="PS51257">
    <property type="entry name" value="PROKAR_LIPOPROTEIN"/>
    <property type="match status" value="1"/>
</dbReference>
<comment type="similarity">
    <text evidence="2">Belongs to the SusD family.</text>
</comment>
<evidence type="ECO:0000259" key="7">
    <source>
        <dbReference type="Pfam" id="PF14322"/>
    </source>
</evidence>
<dbReference type="STRING" id="1477437.SAMN05444682_11327"/>
<evidence type="ECO:0000313" key="8">
    <source>
        <dbReference type="EMBL" id="SFJ72683.1"/>
    </source>
</evidence>
<dbReference type="GO" id="GO:0009279">
    <property type="term" value="C:cell outer membrane"/>
    <property type="evidence" value="ECO:0007669"/>
    <property type="project" value="UniProtKB-SubCell"/>
</dbReference>
<protein>
    <submittedName>
        <fullName evidence="8">Starch-binding associating with outer membrane</fullName>
    </submittedName>
</protein>
<accession>A0A1I3TQC2</accession>
<evidence type="ECO:0000256" key="5">
    <source>
        <dbReference type="ARBA" id="ARBA00023237"/>
    </source>
</evidence>
<dbReference type="EMBL" id="FOQO01000013">
    <property type="protein sequence ID" value="SFJ72683.1"/>
    <property type="molecule type" value="Genomic_DNA"/>
</dbReference>
<evidence type="ECO:0000259" key="6">
    <source>
        <dbReference type="Pfam" id="PF07980"/>
    </source>
</evidence>
<dbReference type="CDD" id="cd08977">
    <property type="entry name" value="SusD"/>
    <property type="match status" value="1"/>
</dbReference>
<organism evidence="8 9">
    <name type="scientific">Parapedobacter indicus</name>
    <dbReference type="NCBI Taxonomy" id="1477437"/>
    <lineage>
        <taxon>Bacteria</taxon>
        <taxon>Pseudomonadati</taxon>
        <taxon>Bacteroidota</taxon>
        <taxon>Sphingobacteriia</taxon>
        <taxon>Sphingobacteriales</taxon>
        <taxon>Sphingobacteriaceae</taxon>
        <taxon>Parapedobacter</taxon>
    </lineage>
</organism>
<evidence type="ECO:0000256" key="3">
    <source>
        <dbReference type="ARBA" id="ARBA00022729"/>
    </source>
</evidence>
<name>A0A1I3TQC2_9SPHI</name>
<proteinExistence type="inferred from homology"/>
<dbReference type="Gene3D" id="1.25.40.390">
    <property type="match status" value="1"/>
</dbReference>
<evidence type="ECO:0000256" key="1">
    <source>
        <dbReference type="ARBA" id="ARBA00004442"/>
    </source>
</evidence>
<dbReference type="RefSeq" id="WP_090631069.1">
    <property type="nucleotide sequence ID" value="NZ_FOQO01000013.1"/>
</dbReference>
<dbReference type="AlphaFoldDB" id="A0A1I3TQC2"/>
<keyword evidence="9" id="KW-1185">Reference proteome</keyword>
<evidence type="ECO:0000256" key="4">
    <source>
        <dbReference type="ARBA" id="ARBA00023136"/>
    </source>
</evidence>
<gene>
    <name evidence="8" type="ORF">SAMN05444682_11327</name>
</gene>
<feature type="domain" description="RagB/SusD" evidence="6">
    <location>
        <begin position="356"/>
        <end position="489"/>
    </location>
</feature>
<dbReference type="InterPro" id="IPR033985">
    <property type="entry name" value="SusD-like_N"/>
</dbReference>
<dbReference type="SUPFAM" id="SSF48452">
    <property type="entry name" value="TPR-like"/>
    <property type="match status" value="1"/>
</dbReference>
<evidence type="ECO:0000256" key="2">
    <source>
        <dbReference type="ARBA" id="ARBA00006275"/>
    </source>
</evidence>
<dbReference type="InterPro" id="IPR012944">
    <property type="entry name" value="SusD_RagB_dom"/>
</dbReference>
<evidence type="ECO:0000313" key="9">
    <source>
        <dbReference type="Proteomes" id="UP000198670"/>
    </source>
</evidence>
<dbReference type="Pfam" id="PF14322">
    <property type="entry name" value="SusD-like_3"/>
    <property type="match status" value="1"/>
</dbReference>
<keyword evidence="3" id="KW-0732">Signal</keyword>
<dbReference type="InterPro" id="IPR011990">
    <property type="entry name" value="TPR-like_helical_dom_sf"/>
</dbReference>
<dbReference type="Proteomes" id="UP000198670">
    <property type="component" value="Unassembled WGS sequence"/>
</dbReference>
<keyword evidence="5" id="KW-0998">Cell outer membrane</keyword>
<feature type="domain" description="SusD-like N-terminal" evidence="7">
    <location>
        <begin position="43"/>
        <end position="218"/>
    </location>
</feature>
<dbReference type="OrthoDB" id="5694214at2"/>
<keyword evidence="4" id="KW-0472">Membrane</keyword>
<dbReference type="Pfam" id="PF07980">
    <property type="entry name" value="SusD_RagB"/>
    <property type="match status" value="1"/>
</dbReference>